<dbReference type="InterPro" id="IPR036770">
    <property type="entry name" value="Ankyrin_rpt-contain_sf"/>
</dbReference>
<dbReference type="SUPFAM" id="SSF53335">
    <property type="entry name" value="S-adenosyl-L-methionine-dependent methyltransferases"/>
    <property type="match status" value="1"/>
</dbReference>
<organism evidence="6">
    <name type="scientific">Corethron hystrix</name>
    <dbReference type="NCBI Taxonomy" id="216773"/>
    <lineage>
        <taxon>Eukaryota</taxon>
        <taxon>Sar</taxon>
        <taxon>Stramenopiles</taxon>
        <taxon>Ochrophyta</taxon>
        <taxon>Bacillariophyta</taxon>
        <taxon>Coscinodiscophyceae</taxon>
        <taxon>Corethrophycidae</taxon>
        <taxon>Corethrales</taxon>
        <taxon>Corethraceae</taxon>
        <taxon>Corethron</taxon>
    </lineage>
</organism>
<evidence type="ECO:0000256" key="3">
    <source>
        <dbReference type="ARBA" id="ARBA00022691"/>
    </source>
</evidence>
<dbReference type="Gene3D" id="1.25.40.20">
    <property type="entry name" value="Ankyrin repeat-containing domain"/>
    <property type="match status" value="1"/>
</dbReference>
<name>A0A7S1FN53_9STRA</name>
<dbReference type="PROSITE" id="PS50088">
    <property type="entry name" value="ANK_REPEAT"/>
    <property type="match status" value="1"/>
</dbReference>
<dbReference type="Pfam" id="PF12796">
    <property type="entry name" value="Ank_2"/>
    <property type="match status" value="1"/>
</dbReference>
<dbReference type="PANTHER" id="PTHR32379">
    <property type="entry name" value="GUANIDINOACETATE N-METHYLTRANSFERASE"/>
    <property type="match status" value="1"/>
</dbReference>
<dbReference type="InterPro" id="IPR051038">
    <property type="entry name" value="RMT2/GAMT_Mtase"/>
</dbReference>
<feature type="domain" description="RMT2" evidence="5">
    <location>
        <begin position="134"/>
        <end position="365"/>
    </location>
</feature>
<keyword evidence="2" id="KW-0808">Transferase</keyword>
<evidence type="ECO:0000313" key="6">
    <source>
        <dbReference type="EMBL" id="CAD8877011.1"/>
    </source>
</evidence>
<gene>
    <name evidence="6" type="ORF">CHYS00102_LOCUS4195</name>
</gene>
<keyword evidence="3" id="KW-0949">S-adenosyl-L-methionine</keyword>
<feature type="repeat" description="ANK" evidence="4">
    <location>
        <begin position="33"/>
        <end position="65"/>
    </location>
</feature>
<dbReference type="AlphaFoldDB" id="A0A7S1FN53"/>
<dbReference type="GO" id="GO:0008757">
    <property type="term" value="F:S-adenosylmethionine-dependent methyltransferase activity"/>
    <property type="evidence" value="ECO:0007669"/>
    <property type="project" value="TreeGrafter"/>
</dbReference>
<dbReference type="InterPro" id="IPR026480">
    <property type="entry name" value="RMT2_dom"/>
</dbReference>
<dbReference type="SUPFAM" id="SSF48403">
    <property type="entry name" value="Ankyrin repeat"/>
    <property type="match status" value="1"/>
</dbReference>
<protein>
    <recommendedName>
        <fullName evidence="5">RMT2 domain-containing protein</fullName>
    </recommendedName>
</protein>
<keyword evidence="1" id="KW-0489">Methyltransferase</keyword>
<evidence type="ECO:0000259" key="5">
    <source>
        <dbReference type="PROSITE" id="PS51559"/>
    </source>
</evidence>
<dbReference type="InterPro" id="IPR029063">
    <property type="entry name" value="SAM-dependent_MTases_sf"/>
</dbReference>
<sequence length="365" mass="40049">MEACQKGDAEAVSHLLRTGRGCSASQQDPHYRNGSSPLIEAARTGSLETCRILLEHGAPWNAIDKDGKCAGNYASDLGHQSLVNYLVDVAVTAELLLGASIRTEMSTTYTSKEATKPIVDIGTGSRCGGPVEHEPCTKSDFLSRDVCYVDGDKLLDGDGDAVMMEWERPLMRAHASVIMGGSGTSATGKVSVMNVGFGMGIIDSILQEEQFSPALHVIVEAHPGVYAQMIKDGWDKKPNVRIVYGKWQDEVPKLIEEGIKFDGVFFDTYGEHFTDLEDFQNLLVDLLKKPAGVYSFFNGLAPDNIFFHGVACQCVKLQLSGIGFNVEFATCDIDVSDEAWKGVRRKYWHNCTYYLPIITWANENS</sequence>
<dbReference type="PANTHER" id="PTHR32379:SF1">
    <property type="entry name" value="GUANIDINOACETATE N-METHYLTRANSFERASE"/>
    <property type="match status" value="1"/>
</dbReference>
<evidence type="ECO:0000256" key="4">
    <source>
        <dbReference type="PROSITE-ProRule" id="PRU00023"/>
    </source>
</evidence>
<evidence type="ECO:0000256" key="2">
    <source>
        <dbReference type="ARBA" id="ARBA00022679"/>
    </source>
</evidence>
<dbReference type="EMBL" id="HBFR01005882">
    <property type="protein sequence ID" value="CAD8877011.1"/>
    <property type="molecule type" value="Transcribed_RNA"/>
</dbReference>
<dbReference type="InterPro" id="IPR002110">
    <property type="entry name" value="Ankyrin_rpt"/>
</dbReference>
<dbReference type="Gene3D" id="3.40.50.150">
    <property type="entry name" value="Vaccinia Virus protein VP39"/>
    <property type="match status" value="1"/>
</dbReference>
<evidence type="ECO:0000256" key="1">
    <source>
        <dbReference type="ARBA" id="ARBA00022603"/>
    </source>
</evidence>
<keyword evidence="4" id="KW-0040">ANK repeat</keyword>
<dbReference type="GO" id="GO:0032259">
    <property type="term" value="P:methylation"/>
    <property type="evidence" value="ECO:0007669"/>
    <property type="project" value="UniProtKB-KW"/>
</dbReference>
<dbReference type="PROSITE" id="PS50297">
    <property type="entry name" value="ANK_REP_REGION"/>
    <property type="match status" value="1"/>
</dbReference>
<dbReference type="GO" id="GO:0005634">
    <property type="term" value="C:nucleus"/>
    <property type="evidence" value="ECO:0007669"/>
    <property type="project" value="TreeGrafter"/>
</dbReference>
<dbReference type="GO" id="GO:0005737">
    <property type="term" value="C:cytoplasm"/>
    <property type="evidence" value="ECO:0007669"/>
    <property type="project" value="TreeGrafter"/>
</dbReference>
<dbReference type="PROSITE" id="PS51559">
    <property type="entry name" value="SAM_RMT2"/>
    <property type="match status" value="1"/>
</dbReference>
<accession>A0A7S1FN53</accession>
<reference evidence="6" key="1">
    <citation type="submission" date="2021-01" db="EMBL/GenBank/DDBJ databases">
        <authorList>
            <person name="Corre E."/>
            <person name="Pelletier E."/>
            <person name="Niang G."/>
            <person name="Scheremetjew M."/>
            <person name="Finn R."/>
            <person name="Kale V."/>
            <person name="Holt S."/>
            <person name="Cochrane G."/>
            <person name="Meng A."/>
            <person name="Brown T."/>
            <person name="Cohen L."/>
        </authorList>
    </citation>
    <scope>NUCLEOTIDE SEQUENCE</scope>
    <source>
        <strain evidence="6">308</strain>
    </source>
</reference>
<proteinExistence type="predicted"/>
<dbReference type="SMART" id="SM00248">
    <property type="entry name" value="ANK"/>
    <property type="match status" value="1"/>
</dbReference>